<protein>
    <recommendedName>
        <fullName evidence="5">Tubulin--tyrosine ligase-like protein 5</fullName>
    </recommendedName>
</protein>
<dbReference type="InterPro" id="IPR004344">
    <property type="entry name" value="TTL/TTLL_fam"/>
</dbReference>
<dbReference type="Ensembl" id="ENSLLET00000021010.1">
    <property type="protein sequence ID" value="ENSLLEP00000020218.1"/>
    <property type="gene ID" value="ENSLLEG00000012813.1"/>
</dbReference>
<dbReference type="GO" id="GO:0036064">
    <property type="term" value="C:ciliary basal body"/>
    <property type="evidence" value="ECO:0007669"/>
    <property type="project" value="TreeGrafter"/>
</dbReference>
<proteinExistence type="inferred from homology"/>
<comment type="similarity">
    <text evidence="1">Belongs to the tubulin--tyrosine ligase family.</text>
</comment>
<dbReference type="PANTHER" id="PTHR12241">
    <property type="entry name" value="TUBULIN POLYGLUTAMYLASE"/>
    <property type="match status" value="1"/>
</dbReference>
<dbReference type="GO" id="GO:0015631">
    <property type="term" value="F:tubulin binding"/>
    <property type="evidence" value="ECO:0007669"/>
    <property type="project" value="TreeGrafter"/>
</dbReference>
<dbReference type="OrthoDB" id="2016263at2759"/>
<dbReference type="GeneTree" id="ENSGT00940000162910"/>
<evidence type="ECO:0000256" key="2">
    <source>
        <dbReference type="ARBA" id="ARBA00022598"/>
    </source>
</evidence>
<evidence type="ECO:0000256" key="4">
    <source>
        <dbReference type="ARBA" id="ARBA00022840"/>
    </source>
</evidence>
<dbReference type="GO" id="GO:0005524">
    <property type="term" value="F:ATP binding"/>
    <property type="evidence" value="ECO:0007669"/>
    <property type="project" value="UniProtKB-KW"/>
</dbReference>
<organism evidence="7 8">
    <name type="scientific">Leptobrachium leishanense</name>
    <name type="common">Leishan spiny toad</name>
    <dbReference type="NCBI Taxonomy" id="445787"/>
    <lineage>
        <taxon>Eukaryota</taxon>
        <taxon>Metazoa</taxon>
        <taxon>Chordata</taxon>
        <taxon>Craniata</taxon>
        <taxon>Vertebrata</taxon>
        <taxon>Euteleostomi</taxon>
        <taxon>Amphibia</taxon>
        <taxon>Batrachia</taxon>
        <taxon>Anura</taxon>
        <taxon>Pelobatoidea</taxon>
        <taxon>Megophryidae</taxon>
        <taxon>Leptobrachium</taxon>
    </lineage>
</organism>
<evidence type="ECO:0000256" key="3">
    <source>
        <dbReference type="ARBA" id="ARBA00022741"/>
    </source>
</evidence>
<name>A0A8C5MY55_9ANUR</name>
<keyword evidence="8" id="KW-1185">Reference proteome</keyword>
<reference evidence="7" key="2">
    <citation type="submission" date="2025-09" db="UniProtKB">
        <authorList>
            <consortium name="Ensembl"/>
        </authorList>
    </citation>
    <scope>IDENTIFICATION</scope>
</reference>
<dbReference type="Pfam" id="PF03133">
    <property type="entry name" value="TTL"/>
    <property type="match status" value="1"/>
</dbReference>
<accession>A0A8C5MY55</accession>
<evidence type="ECO:0000313" key="8">
    <source>
        <dbReference type="Proteomes" id="UP000694569"/>
    </source>
</evidence>
<evidence type="ECO:0000256" key="5">
    <source>
        <dbReference type="ARBA" id="ARBA00041448"/>
    </source>
</evidence>
<evidence type="ECO:0000313" key="7">
    <source>
        <dbReference type="Ensembl" id="ENSLLEP00000020218.1"/>
    </source>
</evidence>
<keyword evidence="3" id="KW-0547">Nucleotide-binding</keyword>
<dbReference type="PANTHER" id="PTHR12241:SF145">
    <property type="entry name" value="TUBULIN POLYGLUTAMYLASE TTLL5"/>
    <property type="match status" value="1"/>
</dbReference>
<dbReference type="GO" id="GO:0000226">
    <property type="term" value="P:microtubule cytoskeleton organization"/>
    <property type="evidence" value="ECO:0007669"/>
    <property type="project" value="TreeGrafter"/>
</dbReference>
<dbReference type="PROSITE" id="PS51221">
    <property type="entry name" value="TTL"/>
    <property type="match status" value="1"/>
</dbReference>
<reference evidence="7" key="1">
    <citation type="submission" date="2025-08" db="UniProtKB">
        <authorList>
            <consortium name="Ensembl"/>
        </authorList>
    </citation>
    <scope>IDENTIFICATION</scope>
</reference>
<sequence>LLPPRTSQLRRGEYPYIAWTGSSQETPVVRFQANAVVSSDHAMRKVGEHYQLAYKISPYSSPIIRQILSGHGFKEAKEPGESFNLMWMGPNIETSTFENLKPFQKINHFPESQQLGRKDLLSMNIKRMEKKFGSHRFNFLPKSYVLPEQYDDFSKAISKDQGCWIKKPVNSSQGLGIKIISSLEEVNRAEKALVSQYIANPLLVNGYKFDFRLYVLVTSYNPLTIYMYKEGLTRFATEMYDVSDLIRKGEFNKFMHLTNSSVNNKSPKYIRNTDQQREDGCCSMWTFSAMLRHLKEVEVMDTDVLMSQIEDIVIKTIISVGGPIAAACRSTVPYKNNCFELYGFDILVDENLKAWLLEVNLSPALSSASPMETKVKATLLADTLTLVGVECQNPRQKSLNRKQLPMQVTRKTTFVEPERRQLYINNNKYSEL</sequence>
<dbReference type="Gene3D" id="3.30.470.20">
    <property type="entry name" value="ATP-grasp fold, B domain"/>
    <property type="match status" value="1"/>
</dbReference>
<dbReference type="GO" id="GO:0070740">
    <property type="term" value="F:tubulin-glutamic acid ligase activity"/>
    <property type="evidence" value="ECO:0007669"/>
    <property type="project" value="TreeGrafter"/>
</dbReference>
<comment type="catalytic activity">
    <reaction evidence="6">
        <text>L-glutamyl-[protein] + L-glutamate + ATP = gamma-L-glutamyl-L-glutamyl-[protein] + ADP + phosphate + H(+)</text>
        <dbReference type="Rhea" id="RHEA:60144"/>
        <dbReference type="Rhea" id="RHEA-COMP:10208"/>
        <dbReference type="Rhea" id="RHEA-COMP:15517"/>
        <dbReference type="ChEBI" id="CHEBI:15378"/>
        <dbReference type="ChEBI" id="CHEBI:29973"/>
        <dbReference type="ChEBI" id="CHEBI:29985"/>
        <dbReference type="ChEBI" id="CHEBI:30616"/>
        <dbReference type="ChEBI" id="CHEBI:43474"/>
        <dbReference type="ChEBI" id="CHEBI:143622"/>
        <dbReference type="ChEBI" id="CHEBI:456216"/>
    </reaction>
    <physiologicalReaction direction="left-to-right" evidence="6">
        <dbReference type="Rhea" id="RHEA:60145"/>
    </physiologicalReaction>
</comment>
<dbReference type="Proteomes" id="UP000694569">
    <property type="component" value="Unplaced"/>
</dbReference>
<dbReference type="SUPFAM" id="SSF56059">
    <property type="entry name" value="Glutathione synthetase ATP-binding domain-like"/>
    <property type="match status" value="1"/>
</dbReference>
<keyword evidence="4" id="KW-0067">ATP-binding</keyword>
<keyword evidence="2" id="KW-0436">Ligase</keyword>
<dbReference type="AlphaFoldDB" id="A0A8C5MY55"/>
<evidence type="ECO:0000256" key="6">
    <source>
        <dbReference type="ARBA" id="ARBA00049274"/>
    </source>
</evidence>
<evidence type="ECO:0000256" key="1">
    <source>
        <dbReference type="ARBA" id="ARBA00006820"/>
    </source>
</evidence>